<keyword evidence="15" id="KW-0324">Glycolysis</keyword>
<dbReference type="GO" id="GO:0004365">
    <property type="term" value="F:glyceraldehyde-3-phosphate dehydrogenase (NAD+) (phosphorylating) activity"/>
    <property type="evidence" value="ECO:0007669"/>
    <property type="project" value="UniProtKB-EC"/>
</dbReference>
<keyword evidence="24" id="KW-1185">Reference proteome</keyword>
<comment type="subunit">
    <text evidence="19">Homotetramer. Interacts with TPPP; the interaction is direct. Interacts (when S-nitrosylated) with SIAH1; leading to nuclear translocation. Interacts with RILPL1/GOSPEL, leading to prevent the interaction between GAPDH and SIAH1 and prevent nuclear translocation. Interacts with CHP1; the interaction increases the binding of CHP1 with microtubules. Associates with microtubules. Interacts with EIF1AD, USP25, PRKCI and WARS1. Interacts with phosphorylated RPL13A; inhibited by oxidatively-modified low-densitity lipoprotein (LDL(ox)). Component of the GAIT complex. Interacts with FKBP6; leading to inhibit GAPDH catalytic activity. Interacts with TRAF2, promoting TRAF2 ubiquitination. Interacts with TRAF3, promoting TRAF3 ubiquitination.</text>
</comment>
<dbReference type="GO" id="GO:0006096">
    <property type="term" value="P:glycolytic process"/>
    <property type="evidence" value="ECO:0007669"/>
    <property type="project" value="UniProtKB-KW"/>
</dbReference>
<keyword evidence="14" id="KW-0520">NAD</keyword>
<evidence type="ECO:0000256" key="9">
    <source>
        <dbReference type="ARBA" id="ARBA00022679"/>
    </source>
</evidence>
<evidence type="ECO:0000256" key="13">
    <source>
        <dbReference type="ARBA" id="ARBA00023002"/>
    </source>
</evidence>
<evidence type="ECO:0000256" key="3">
    <source>
        <dbReference type="ARBA" id="ARBA00004514"/>
    </source>
</evidence>
<dbReference type="GO" id="GO:0005634">
    <property type="term" value="C:nucleus"/>
    <property type="evidence" value="ECO:0007669"/>
    <property type="project" value="UniProtKB-SubCell"/>
</dbReference>
<name>A0A8J6DIC4_GALPY</name>
<evidence type="ECO:0000256" key="1">
    <source>
        <dbReference type="ARBA" id="ARBA00004123"/>
    </source>
</evidence>
<reference evidence="23" key="1">
    <citation type="journal article" date="2021" name="Evol. Appl.">
        <title>The genome of the Pyrenean desman and the effects of bottlenecks and inbreeding on the genomic landscape of an endangered species.</title>
        <authorList>
            <person name="Escoda L."/>
            <person name="Castresana J."/>
        </authorList>
    </citation>
    <scope>NUCLEOTIDE SEQUENCE</scope>
    <source>
        <strain evidence="23">IBE-C5619</strain>
    </source>
</reference>
<dbReference type="SUPFAM" id="SSF55347">
    <property type="entry name" value="Glyceraldehyde-3-phosphate dehydrogenase-like, C-terminal domain"/>
    <property type="match status" value="1"/>
</dbReference>
<comment type="catalytic activity">
    <reaction evidence="20">
        <text>D-glyceraldehyde 3-phosphate + phosphate + NAD(+) = (2R)-3-phospho-glyceroyl phosphate + NADH + H(+)</text>
        <dbReference type="Rhea" id="RHEA:10300"/>
        <dbReference type="ChEBI" id="CHEBI:15378"/>
        <dbReference type="ChEBI" id="CHEBI:43474"/>
        <dbReference type="ChEBI" id="CHEBI:57540"/>
        <dbReference type="ChEBI" id="CHEBI:57604"/>
        <dbReference type="ChEBI" id="CHEBI:57945"/>
        <dbReference type="ChEBI" id="CHEBI:59776"/>
        <dbReference type="EC" id="1.2.1.12"/>
    </reaction>
</comment>
<comment type="caution">
    <text evidence="23">The sequence shown here is derived from an EMBL/GenBank/DDBJ whole genome shotgun (WGS) entry which is preliminary data.</text>
</comment>
<evidence type="ECO:0000259" key="22">
    <source>
        <dbReference type="SMART" id="SM00846"/>
    </source>
</evidence>
<evidence type="ECO:0000256" key="19">
    <source>
        <dbReference type="ARBA" id="ARBA00046997"/>
    </source>
</evidence>
<dbReference type="InterPro" id="IPR020829">
    <property type="entry name" value="GlycerAld_3-P_DH_cat"/>
</dbReference>
<comment type="subcellular location">
    <subcellularLocation>
        <location evidence="2">Cytoplasm</location>
        <location evidence="2">Cytoskeleton</location>
    </subcellularLocation>
    <subcellularLocation>
        <location evidence="3">Cytoplasm</location>
        <location evidence="3">Cytosol</location>
    </subcellularLocation>
    <subcellularLocation>
        <location evidence="1">Nucleus</location>
    </subcellularLocation>
</comment>
<evidence type="ECO:0000256" key="18">
    <source>
        <dbReference type="ARBA" id="ARBA00031890"/>
    </source>
</evidence>
<dbReference type="GO" id="GO:0006417">
    <property type="term" value="P:regulation of translation"/>
    <property type="evidence" value="ECO:0007669"/>
    <property type="project" value="UniProtKB-KW"/>
</dbReference>
<keyword evidence="13" id="KW-0560">Oxidoreductase</keyword>
<dbReference type="PANTHER" id="PTHR10836:SF111">
    <property type="entry name" value="GLYCERALDEHYDE-3-PHOSPHATE DEHYDROGENASE"/>
    <property type="match status" value="1"/>
</dbReference>
<dbReference type="Pfam" id="PF02800">
    <property type="entry name" value="Gp_dh_C"/>
    <property type="match status" value="1"/>
</dbReference>
<dbReference type="PANTHER" id="PTHR10836">
    <property type="entry name" value="GLYCERALDEHYDE 3-PHOSPHATE DEHYDROGENASE"/>
    <property type="match status" value="1"/>
</dbReference>
<evidence type="ECO:0000256" key="2">
    <source>
        <dbReference type="ARBA" id="ARBA00004245"/>
    </source>
</evidence>
<feature type="non-terminal residue" evidence="23">
    <location>
        <position position="251"/>
    </location>
</feature>
<keyword evidence="11" id="KW-0702">S-nitrosylation</keyword>
<keyword evidence="17" id="KW-0539">Nucleus</keyword>
<evidence type="ECO:0000256" key="11">
    <source>
        <dbReference type="ARBA" id="ARBA00022799"/>
    </source>
</evidence>
<protein>
    <recommendedName>
        <fullName evidence="7">Glyceraldehyde-3-phosphate dehydrogenase</fullName>
        <ecNumber evidence="6">1.2.1.12</ecNumber>
    </recommendedName>
    <alternativeName>
        <fullName evidence="18">Peptidyl-cysteine S-nitrosylase GAPDH</fullName>
    </alternativeName>
</protein>
<comment type="pathway">
    <text evidence="4">Carbohydrate degradation; glycolysis; pyruvate from D-glyceraldehyde 3-phosphate: step 1/5.</text>
</comment>
<evidence type="ECO:0000256" key="6">
    <source>
        <dbReference type="ARBA" id="ARBA00013119"/>
    </source>
</evidence>
<keyword evidence="9" id="KW-0808">Transferase</keyword>
<feature type="domain" description="Glyceraldehyde 3-phosphate dehydrogenase NAD(P) binding" evidence="22">
    <location>
        <begin position="7"/>
        <end position="112"/>
    </location>
</feature>
<comment type="similarity">
    <text evidence="5">Belongs to the glyceraldehyde-3-phosphate dehydrogenase family.</text>
</comment>
<comment type="catalytic activity">
    <reaction evidence="21">
        <text>S-nitroso-L-cysteinyl-[GAPDH] + L-cysteinyl-[protein] = L-cysteinyl-[GAPDH] + S-nitroso-L-cysteinyl-[protein]</text>
        <dbReference type="Rhea" id="RHEA:66684"/>
        <dbReference type="Rhea" id="RHEA-COMP:10131"/>
        <dbReference type="Rhea" id="RHEA-COMP:17089"/>
        <dbReference type="Rhea" id="RHEA-COMP:17090"/>
        <dbReference type="Rhea" id="RHEA-COMP:17091"/>
        <dbReference type="ChEBI" id="CHEBI:29950"/>
        <dbReference type="ChEBI" id="CHEBI:149494"/>
    </reaction>
    <physiologicalReaction direction="left-to-right" evidence="21">
        <dbReference type="Rhea" id="RHEA:66685"/>
    </physiologicalReaction>
</comment>
<sequence>GDPQMPWKVIVSGFGQIGCVVTSAALNSGKVQWHSQGREWEARPTNIKWGDAGAECVVKSTSVFTILRKSRAHLKAQRVIISAPSADALTFVMGMNHEKYSNSLKIVSNATNCLGPQAKSTPSLPPRRPWMAPLKEDGQGAAQKIIPTSPGTVRAEGQDICELNEKLSVMTFCLHPQFVGLTNCLEKAAKHDDVKEVMKQYHRAPSKDILGYTEDQTRNLNVSFSDGIYRAPFQFHLGTGFGAISVKRQPR</sequence>
<evidence type="ECO:0000256" key="10">
    <source>
        <dbReference type="ARBA" id="ARBA00022703"/>
    </source>
</evidence>
<evidence type="ECO:0000256" key="21">
    <source>
        <dbReference type="ARBA" id="ARBA00048005"/>
    </source>
</evidence>
<dbReference type="Proteomes" id="UP000700334">
    <property type="component" value="Unassembled WGS sequence"/>
</dbReference>
<keyword evidence="16" id="KW-0206">Cytoskeleton</keyword>
<dbReference type="InterPro" id="IPR020831">
    <property type="entry name" value="GlycerAld/Erythrose_P_DH"/>
</dbReference>
<evidence type="ECO:0000256" key="14">
    <source>
        <dbReference type="ARBA" id="ARBA00023027"/>
    </source>
</evidence>
<evidence type="ECO:0000313" key="23">
    <source>
        <dbReference type="EMBL" id="KAG8510592.1"/>
    </source>
</evidence>
<dbReference type="SUPFAM" id="SSF51735">
    <property type="entry name" value="NAD(P)-binding Rossmann-fold domains"/>
    <property type="match status" value="1"/>
</dbReference>
<dbReference type="GO" id="GO:0005829">
    <property type="term" value="C:cytosol"/>
    <property type="evidence" value="ECO:0007669"/>
    <property type="project" value="UniProtKB-SubCell"/>
</dbReference>
<dbReference type="AlphaFoldDB" id="A0A8J6DIC4"/>
<accession>A0A8J6DIC4</accession>
<dbReference type="SMART" id="SM00846">
    <property type="entry name" value="Gp_dh_N"/>
    <property type="match status" value="1"/>
</dbReference>
<dbReference type="InterPro" id="IPR036291">
    <property type="entry name" value="NAD(P)-bd_dom_sf"/>
</dbReference>
<evidence type="ECO:0000256" key="12">
    <source>
        <dbReference type="ARBA" id="ARBA00022845"/>
    </source>
</evidence>
<dbReference type="GO" id="GO:0005856">
    <property type="term" value="C:cytoskeleton"/>
    <property type="evidence" value="ECO:0007669"/>
    <property type="project" value="UniProtKB-SubCell"/>
</dbReference>
<evidence type="ECO:0000256" key="4">
    <source>
        <dbReference type="ARBA" id="ARBA00004869"/>
    </source>
</evidence>
<dbReference type="GO" id="GO:0016740">
    <property type="term" value="F:transferase activity"/>
    <property type="evidence" value="ECO:0007669"/>
    <property type="project" value="UniProtKB-KW"/>
</dbReference>
<evidence type="ECO:0000256" key="20">
    <source>
        <dbReference type="ARBA" id="ARBA00047698"/>
    </source>
</evidence>
<organism evidence="23 24">
    <name type="scientific">Galemys pyrenaicus</name>
    <name type="common">Iberian desman</name>
    <name type="synonym">Pyrenean desman</name>
    <dbReference type="NCBI Taxonomy" id="202257"/>
    <lineage>
        <taxon>Eukaryota</taxon>
        <taxon>Metazoa</taxon>
        <taxon>Chordata</taxon>
        <taxon>Craniata</taxon>
        <taxon>Vertebrata</taxon>
        <taxon>Euteleostomi</taxon>
        <taxon>Mammalia</taxon>
        <taxon>Eutheria</taxon>
        <taxon>Laurasiatheria</taxon>
        <taxon>Eulipotyphla</taxon>
        <taxon>Talpidae</taxon>
        <taxon>Galemys</taxon>
    </lineage>
</organism>
<keyword evidence="8" id="KW-0963">Cytoplasm</keyword>
<dbReference type="EMBL" id="JAGFMF010011868">
    <property type="protein sequence ID" value="KAG8510592.1"/>
    <property type="molecule type" value="Genomic_DNA"/>
</dbReference>
<evidence type="ECO:0000256" key="5">
    <source>
        <dbReference type="ARBA" id="ARBA00007406"/>
    </source>
</evidence>
<evidence type="ECO:0000256" key="16">
    <source>
        <dbReference type="ARBA" id="ARBA00023212"/>
    </source>
</evidence>
<dbReference type="InterPro" id="IPR020828">
    <property type="entry name" value="GlycerAld_3-P_DH_NAD(P)-bd"/>
</dbReference>
<gene>
    <name evidence="23" type="ORF">J0S82_002648</name>
</gene>
<dbReference type="GO" id="GO:0006915">
    <property type="term" value="P:apoptotic process"/>
    <property type="evidence" value="ECO:0007669"/>
    <property type="project" value="UniProtKB-KW"/>
</dbReference>
<keyword evidence="10" id="KW-0053">Apoptosis</keyword>
<evidence type="ECO:0000256" key="8">
    <source>
        <dbReference type="ARBA" id="ARBA00022490"/>
    </source>
</evidence>
<evidence type="ECO:0000256" key="7">
    <source>
        <dbReference type="ARBA" id="ARBA00021022"/>
    </source>
</evidence>
<evidence type="ECO:0000256" key="15">
    <source>
        <dbReference type="ARBA" id="ARBA00023152"/>
    </source>
</evidence>
<evidence type="ECO:0000313" key="24">
    <source>
        <dbReference type="Proteomes" id="UP000700334"/>
    </source>
</evidence>
<keyword evidence="12" id="KW-0810">Translation regulation</keyword>
<dbReference type="Gene3D" id="3.40.50.720">
    <property type="entry name" value="NAD(P)-binding Rossmann-like Domain"/>
    <property type="match status" value="1"/>
</dbReference>
<dbReference type="EC" id="1.2.1.12" evidence="6"/>
<dbReference type="Gene3D" id="3.30.360.10">
    <property type="entry name" value="Dihydrodipicolinate Reductase, domain 2"/>
    <property type="match status" value="1"/>
</dbReference>
<proteinExistence type="inferred from homology"/>
<dbReference type="GO" id="GO:0051287">
    <property type="term" value="F:NAD binding"/>
    <property type="evidence" value="ECO:0007669"/>
    <property type="project" value="InterPro"/>
</dbReference>
<evidence type="ECO:0000256" key="17">
    <source>
        <dbReference type="ARBA" id="ARBA00023242"/>
    </source>
</evidence>